<name>A0A1V4JCT8_PATFA</name>
<evidence type="ECO:0000313" key="3">
    <source>
        <dbReference type="EMBL" id="OPJ69845.1"/>
    </source>
</evidence>
<keyword evidence="2" id="KW-1133">Transmembrane helix</keyword>
<dbReference type="Proteomes" id="UP000190648">
    <property type="component" value="Unassembled WGS sequence"/>
</dbReference>
<keyword evidence="2" id="KW-0812">Transmembrane</keyword>
<comment type="caution">
    <text evidence="3">The sequence shown here is derived from an EMBL/GenBank/DDBJ whole genome shotgun (WGS) entry which is preliminary data.</text>
</comment>
<sequence length="114" mass="12461">MPLARVGSALFTLFARLAWVGFFSYSSFVRKWRRTALIDIREKPIAWQYHWLASQWHSGPAAGRRRGEAQSGQGGGIVEWRTAGLVRPGGSEPRGPGGQSRGEGTVPEAGPPCR</sequence>
<evidence type="ECO:0000256" key="1">
    <source>
        <dbReference type="SAM" id="MobiDB-lite"/>
    </source>
</evidence>
<feature type="region of interest" description="Disordered" evidence="1">
    <location>
        <begin position="83"/>
        <end position="114"/>
    </location>
</feature>
<evidence type="ECO:0000313" key="4">
    <source>
        <dbReference type="Proteomes" id="UP000190648"/>
    </source>
</evidence>
<proteinExistence type="predicted"/>
<keyword evidence="2" id="KW-0472">Membrane</keyword>
<dbReference type="EMBL" id="LSYS01008070">
    <property type="protein sequence ID" value="OPJ69845.1"/>
    <property type="molecule type" value="Genomic_DNA"/>
</dbReference>
<reference evidence="3 4" key="1">
    <citation type="submission" date="2016-02" db="EMBL/GenBank/DDBJ databases">
        <title>Band-tailed pigeon sequencing and assembly.</title>
        <authorList>
            <person name="Soares A.E."/>
            <person name="Novak B.J."/>
            <person name="Rice E.S."/>
            <person name="O'Connell B."/>
            <person name="Chang D."/>
            <person name="Weber S."/>
            <person name="Shapiro B."/>
        </authorList>
    </citation>
    <scope>NUCLEOTIDE SEQUENCE [LARGE SCALE GENOMIC DNA]</scope>
    <source>
        <strain evidence="3">BTP2013</strain>
        <tissue evidence="3">Blood</tissue>
    </source>
</reference>
<gene>
    <name evidence="3" type="ORF">AV530_004481</name>
</gene>
<organism evidence="3 4">
    <name type="scientific">Patagioenas fasciata monilis</name>
    <dbReference type="NCBI Taxonomy" id="372326"/>
    <lineage>
        <taxon>Eukaryota</taxon>
        <taxon>Metazoa</taxon>
        <taxon>Chordata</taxon>
        <taxon>Craniata</taxon>
        <taxon>Vertebrata</taxon>
        <taxon>Euteleostomi</taxon>
        <taxon>Archelosauria</taxon>
        <taxon>Archosauria</taxon>
        <taxon>Dinosauria</taxon>
        <taxon>Saurischia</taxon>
        <taxon>Theropoda</taxon>
        <taxon>Coelurosauria</taxon>
        <taxon>Aves</taxon>
        <taxon>Neognathae</taxon>
        <taxon>Neoaves</taxon>
        <taxon>Columbimorphae</taxon>
        <taxon>Columbiformes</taxon>
        <taxon>Columbidae</taxon>
        <taxon>Patagioenas</taxon>
    </lineage>
</organism>
<evidence type="ECO:0000256" key="2">
    <source>
        <dbReference type="SAM" id="Phobius"/>
    </source>
</evidence>
<feature type="transmembrane region" description="Helical" evidence="2">
    <location>
        <begin position="6"/>
        <end position="25"/>
    </location>
</feature>
<dbReference type="AlphaFoldDB" id="A0A1V4JCT8"/>
<accession>A0A1V4JCT8</accession>
<protein>
    <submittedName>
        <fullName evidence="3">Uncharacterized protein</fullName>
    </submittedName>
</protein>
<keyword evidence="4" id="KW-1185">Reference proteome</keyword>